<reference evidence="1 2" key="1">
    <citation type="submission" date="2021-06" db="EMBL/GenBank/DDBJ databases">
        <title>Caerostris extrusa draft genome.</title>
        <authorList>
            <person name="Kono N."/>
            <person name="Arakawa K."/>
        </authorList>
    </citation>
    <scope>NUCLEOTIDE SEQUENCE [LARGE SCALE GENOMIC DNA]</scope>
</reference>
<evidence type="ECO:0000313" key="1">
    <source>
        <dbReference type="EMBL" id="GIY43995.1"/>
    </source>
</evidence>
<comment type="caution">
    <text evidence="1">The sequence shown here is derived from an EMBL/GenBank/DDBJ whole genome shotgun (WGS) entry which is preliminary data.</text>
</comment>
<protein>
    <submittedName>
        <fullName evidence="1">Uncharacterized protein</fullName>
    </submittedName>
</protein>
<name>A0AAV4TCI7_CAEEX</name>
<dbReference type="Proteomes" id="UP001054945">
    <property type="component" value="Unassembled WGS sequence"/>
</dbReference>
<evidence type="ECO:0000313" key="2">
    <source>
        <dbReference type="Proteomes" id="UP001054945"/>
    </source>
</evidence>
<dbReference type="EMBL" id="BPLR01011069">
    <property type="protein sequence ID" value="GIY43995.1"/>
    <property type="molecule type" value="Genomic_DNA"/>
</dbReference>
<dbReference type="AlphaFoldDB" id="A0AAV4TCI7"/>
<accession>A0AAV4TCI7</accession>
<gene>
    <name evidence="1" type="ORF">CEXT_340711</name>
</gene>
<proteinExistence type="predicted"/>
<keyword evidence="2" id="KW-1185">Reference proteome</keyword>
<organism evidence="1 2">
    <name type="scientific">Caerostris extrusa</name>
    <name type="common">Bark spider</name>
    <name type="synonym">Caerostris bankana</name>
    <dbReference type="NCBI Taxonomy" id="172846"/>
    <lineage>
        <taxon>Eukaryota</taxon>
        <taxon>Metazoa</taxon>
        <taxon>Ecdysozoa</taxon>
        <taxon>Arthropoda</taxon>
        <taxon>Chelicerata</taxon>
        <taxon>Arachnida</taxon>
        <taxon>Araneae</taxon>
        <taxon>Araneomorphae</taxon>
        <taxon>Entelegynae</taxon>
        <taxon>Araneoidea</taxon>
        <taxon>Araneidae</taxon>
        <taxon>Caerostris</taxon>
    </lineage>
</organism>
<sequence>EPCELMYCSFGAECLVDEKLSRVTVVARTAAQIYSPRVWKRRNHLFSGANCAWLRAPSKSRSMSNIMANVGPPFP</sequence>
<feature type="non-terminal residue" evidence="1">
    <location>
        <position position="1"/>
    </location>
</feature>